<organism evidence="2 3">
    <name type="scientific">Pontibacter korlensis</name>
    <dbReference type="NCBI Taxonomy" id="400092"/>
    <lineage>
        <taxon>Bacteria</taxon>
        <taxon>Pseudomonadati</taxon>
        <taxon>Bacteroidota</taxon>
        <taxon>Cytophagia</taxon>
        <taxon>Cytophagales</taxon>
        <taxon>Hymenobacteraceae</taxon>
        <taxon>Pontibacter</taxon>
    </lineage>
</organism>
<protein>
    <submittedName>
        <fullName evidence="2">Helicase</fullName>
    </submittedName>
</protein>
<keyword evidence="2" id="KW-0378">Hydrolase</keyword>
<evidence type="ECO:0000313" key="2">
    <source>
        <dbReference type="EMBL" id="AKD05535.1"/>
    </source>
</evidence>
<dbReference type="SUPFAM" id="SSF50729">
    <property type="entry name" value="PH domain-like"/>
    <property type="match status" value="1"/>
</dbReference>
<name>A0A0E3ZJC7_9BACT</name>
<keyword evidence="2" id="KW-0067">ATP-binding</keyword>
<proteinExistence type="predicted"/>
<dbReference type="HOGENOM" id="CLU_137895_0_0_10"/>
<keyword evidence="2" id="KW-0347">Helicase</keyword>
<dbReference type="Proteomes" id="UP000033109">
    <property type="component" value="Chromosome"/>
</dbReference>
<evidence type="ECO:0000313" key="3">
    <source>
        <dbReference type="Proteomes" id="UP000033109"/>
    </source>
</evidence>
<dbReference type="Pfam" id="PF08000">
    <property type="entry name" value="bPH_1"/>
    <property type="match status" value="1"/>
</dbReference>
<dbReference type="EMBL" id="CP009621">
    <property type="protein sequence ID" value="AKD05535.1"/>
    <property type="molecule type" value="Genomic_DNA"/>
</dbReference>
<dbReference type="RefSeq" id="WP_046314115.1">
    <property type="nucleotide sequence ID" value="NZ_CBCSCY010000009.1"/>
</dbReference>
<gene>
    <name evidence="2" type="ORF">PKOR_05325</name>
</gene>
<evidence type="ECO:0000259" key="1">
    <source>
        <dbReference type="Pfam" id="PF08000"/>
    </source>
</evidence>
<dbReference type="AlphaFoldDB" id="A0A0E3ZJC7"/>
<dbReference type="PANTHER" id="PTHR35796">
    <property type="entry name" value="HYPOTHETICAL CYTOSOLIC PROTEIN"/>
    <property type="match status" value="1"/>
</dbReference>
<dbReference type="CDD" id="cd13225">
    <property type="entry name" value="PH-like_bacteria"/>
    <property type="match status" value="1"/>
</dbReference>
<dbReference type="STRING" id="400092.PKOR_05325"/>
<keyword evidence="2" id="KW-0547">Nucleotide-binding</keyword>
<dbReference type="InterPro" id="IPR037063">
    <property type="entry name" value="PHb_sf"/>
</dbReference>
<accession>A0A0E3ZJC7</accession>
<keyword evidence="3" id="KW-1185">Reference proteome</keyword>
<dbReference type="Gene3D" id="2.30.29.50">
    <property type="entry name" value="Bacterial Pleckstrin homology domain"/>
    <property type="match status" value="1"/>
</dbReference>
<feature type="domain" description="Bacterial Pleckstrin homology" evidence="1">
    <location>
        <begin position="2"/>
        <end position="124"/>
    </location>
</feature>
<dbReference type="PANTHER" id="PTHR35796:SF3">
    <property type="entry name" value="BHLH DOMAIN-CONTAINING PROTEIN"/>
    <property type="match status" value="1"/>
</dbReference>
<dbReference type="KEGG" id="pko:PKOR_05325"/>
<dbReference type="PATRIC" id="fig|400092.3.peg.1181"/>
<reference evidence="2 3" key="1">
    <citation type="journal article" date="2015" name="Sci. Rep.">
        <title>Unraveling adaptation of Pontibacter korlensis to radiation and infertility in desert through complete genome and comparative transcriptomic analysis.</title>
        <authorList>
            <person name="Dai J."/>
            <person name="Dai W."/>
            <person name="Qiu C."/>
            <person name="Yang Z."/>
            <person name="Zhang Y."/>
            <person name="Zhou M."/>
            <person name="Zhang L."/>
            <person name="Fang C."/>
            <person name="Gao Q."/>
            <person name="Yang Q."/>
            <person name="Li X."/>
            <person name="Wang Z."/>
            <person name="Wang Z."/>
            <person name="Jia Z."/>
            <person name="Chen X."/>
        </authorList>
    </citation>
    <scope>NUCLEOTIDE SEQUENCE [LARGE SCALE GENOMIC DNA]</scope>
    <source>
        <strain evidence="2 3">X14-1T</strain>
    </source>
</reference>
<sequence length="126" mass="14317">MGLLSGMMGHASEVSIEKLAKEFQPILIDDERIERAYKLIRDMLVFTNKRLILVNKQGLTGSKSDYQSIPYGSIKMFSKESAGIADLDAELKIWLTGESEPTIKQDFRKGDNINEAYRVLSRYVLK</sequence>
<dbReference type="InterPro" id="IPR012544">
    <property type="entry name" value="PHb"/>
</dbReference>
<dbReference type="GO" id="GO:0004386">
    <property type="term" value="F:helicase activity"/>
    <property type="evidence" value="ECO:0007669"/>
    <property type="project" value="UniProtKB-KW"/>
</dbReference>